<evidence type="ECO:0000313" key="3">
    <source>
        <dbReference type="EMBL" id="PJA40853.1"/>
    </source>
</evidence>
<reference evidence="4" key="1">
    <citation type="submission" date="2017-09" db="EMBL/GenBank/DDBJ databases">
        <title>Depth-based differentiation of microbial function through sediment-hosted aquifers and enrichment of novel symbionts in the deep terrestrial subsurface.</title>
        <authorList>
            <person name="Probst A.J."/>
            <person name="Ladd B."/>
            <person name="Jarett J.K."/>
            <person name="Geller-Mcgrath D.E."/>
            <person name="Sieber C.M.K."/>
            <person name="Emerson J.B."/>
            <person name="Anantharaman K."/>
            <person name="Thomas B.C."/>
            <person name="Malmstrom R."/>
            <person name="Stieglmeier M."/>
            <person name="Klingl A."/>
            <person name="Woyke T."/>
            <person name="Ryan C.M."/>
            <person name="Banfield J.F."/>
        </authorList>
    </citation>
    <scope>NUCLEOTIDE SEQUENCE [LARGE SCALE GENOMIC DNA]</scope>
</reference>
<dbReference type="CDD" id="cd09117">
    <property type="entry name" value="PLDc_Bfil_DEXD_like"/>
    <property type="match status" value="1"/>
</dbReference>
<organism evidence="3 4">
    <name type="scientific">candidate division WWE3 bacterium CG_4_9_14_3_um_filter_39_7</name>
    <dbReference type="NCBI Taxonomy" id="1975080"/>
    <lineage>
        <taxon>Bacteria</taxon>
        <taxon>Katanobacteria</taxon>
    </lineage>
</organism>
<dbReference type="AlphaFoldDB" id="A0A2M7X3W8"/>
<feature type="domain" description="Restriction endonuclease type II NgoFVII C-terminal B3-like DNA-binding" evidence="2">
    <location>
        <begin position="201"/>
        <end position="330"/>
    </location>
</feature>
<evidence type="ECO:0000313" key="4">
    <source>
        <dbReference type="Proteomes" id="UP000231195"/>
    </source>
</evidence>
<dbReference type="SUPFAM" id="SSF56024">
    <property type="entry name" value="Phospholipase D/nuclease"/>
    <property type="match status" value="1"/>
</dbReference>
<dbReference type="InterPro" id="IPR048923">
    <property type="entry name" value="RE_NgoFVII_C"/>
</dbReference>
<dbReference type="InterPro" id="IPR019065">
    <property type="entry name" value="RE_NgoFVII_N"/>
</dbReference>
<evidence type="ECO:0000259" key="1">
    <source>
        <dbReference type="Pfam" id="PF09565"/>
    </source>
</evidence>
<dbReference type="Pfam" id="PF09565">
    <property type="entry name" value="RE_NgoFVII"/>
    <property type="match status" value="1"/>
</dbReference>
<dbReference type="Proteomes" id="UP000231195">
    <property type="component" value="Unassembled WGS sequence"/>
</dbReference>
<dbReference type="Gene3D" id="3.30.870.10">
    <property type="entry name" value="Endonuclease Chain A"/>
    <property type="match status" value="1"/>
</dbReference>
<comment type="caution">
    <text evidence="3">The sequence shown here is derived from an EMBL/GenBank/DDBJ whole genome shotgun (WGS) entry which is preliminary data.</text>
</comment>
<protein>
    <recommendedName>
        <fullName evidence="5">NgoFVII family restriction endonuclease</fullName>
    </recommendedName>
</protein>
<proteinExistence type="predicted"/>
<dbReference type="Pfam" id="PF20731">
    <property type="entry name" value="RE_NgoFVII_C"/>
    <property type="match status" value="1"/>
</dbReference>
<evidence type="ECO:0000259" key="2">
    <source>
        <dbReference type="Pfam" id="PF20731"/>
    </source>
</evidence>
<accession>A0A2M7X3W8</accession>
<sequence>MYTNTIQYGGNFLDIVDAEFESATSVAIASGYTSFDILHRYKDKLINISRNGGSSKLLLGMAFYEGLSHSKLDLLTDLSQQLESINNSSGVFVTYSGKFHGKVYQFCNNTTSKTFIGSSNFSRSGLKTNMECTTLLTDPITIASANSFLDFIFSQENAVSIINAEITVPGTRMYQEKIRLDTLDDLQRYIPQTINTTLLESFEYSLQRIATKEKSNLNVYFGKGRLNRNSGVVSPRAWYEVELIAPRELSSLDLYPKGDFLAYTDDGYILPMKTSGDYYKNIRSKDNLRILGQWIKGKLQKSGALIPLTPVTEDTLETYGTESIKFYHIDTNRYYLKF</sequence>
<name>A0A2M7X3W8_UNCKA</name>
<feature type="domain" description="Restriction endonuclease type II NgoFVII N-terminal" evidence="1">
    <location>
        <begin position="16"/>
        <end position="154"/>
    </location>
</feature>
<evidence type="ECO:0008006" key="5">
    <source>
        <dbReference type="Google" id="ProtNLM"/>
    </source>
</evidence>
<gene>
    <name evidence="3" type="ORF">CO179_01180</name>
</gene>
<dbReference type="EMBL" id="PFWZ01000053">
    <property type="protein sequence ID" value="PJA40853.1"/>
    <property type="molecule type" value="Genomic_DNA"/>
</dbReference>